<accession>A0A9Q9P839</accession>
<dbReference type="RefSeq" id="WP_262138698.1">
    <property type="nucleotide sequence ID" value="NZ_CP106879.1"/>
</dbReference>
<evidence type="ECO:0000313" key="1">
    <source>
        <dbReference type="EMBL" id="UYC80427.1"/>
    </source>
</evidence>
<dbReference type="Proteomes" id="UP001062223">
    <property type="component" value="Chromosome"/>
</dbReference>
<organism evidence="1 2">
    <name type="scientific">Curtobacterium poinsettiae</name>
    <dbReference type="NCBI Taxonomy" id="159612"/>
    <lineage>
        <taxon>Bacteria</taxon>
        <taxon>Bacillati</taxon>
        <taxon>Actinomycetota</taxon>
        <taxon>Actinomycetes</taxon>
        <taxon>Micrococcales</taxon>
        <taxon>Microbacteriaceae</taxon>
        <taxon>Curtobacterium</taxon>
    </lineage>
</organism>
<evidence type="ECO:0000313" key="2">
    <source>
        <dbReference type="Proteomes" id="UP001062223"/>
    </source>
</evidence>
<gene>
    <name evidence="1" type="ORF">OE229_15100</name>
</gene>
<sequence>MAQEQTMKPETAAKKLGILLTAAPESFQSAPLTRTAFDELRTEPPTWLEDLRRDGPHPRPVVAQKLGISISISGLSRAGIDDTLTTADIKTLLEQKPEWLVRERATQAAVHAENARVKQERAAKAAARAAD</sequence>
<dbReference type="Pfam" id="PF19460">
    <property type="entry name" value="DUF5997"/>
    <property type="match status" value="1"/>
</dbReference>
<dbReference type="EMBL" id="CP106879">
    <property type="protein sequence ID" value="UYC80427.1"/>
    <property type="molecule type" value="Genomic_DNA"/>
</dbReference>
<reference evidence="1" key="1">
    <citation type="submission" date="2022-09" db="EMBL/GenBank/DDBJ databases">
        <title>Taxonomy of Curtobacterium flaccumfaciens.</title>
        <authorList>
            <person name="Osdaghi E."/>
            <person name="Taghavi S.M."/>
            <person name="Hamidizade M."/>
            <person name="Abachi H."/>
            <person name="Fazliarab A."/>
            <person name="Baeyen S."/>
            <person name="Portier P."/>
            <person name="Van Vaerenbergh J."/>
            <person name="Jacques M.-A."/>
        </authorList>
    </citation>
    <scope>NUCLEOTIDE SEQUENCE</scope>
    <source>
        <strain evidence="1">AGQB46</strain>
    </source>
</reference>
<proteinExistence type="predicted"/>
<name>A0A9Q9P839_9MICO</name>
<protein>
    <submittedName>
        <fullName evidence="1">DUF5997 family protein</fullName>
    </submittedName>
</protein>
<dbReference type="AlphaFoldDB" id="A0A9Q9P839"/>
<dbReference type="KEGG" id="cpoi:OE229_15100"/>
<dbReference type="InterPro" id="IPR046039">
    <property type="entry name" value="DUF5997"/>
</dbReference>